<dbReference type="SMART" id="SM00448">
    <property type="entry name" value="REC"/>
    <property type="match status" value="1"/>
</dbReference>
<dbReference type="Proteomes" id="UP000244174">
    <property type="component" value="Unassembled WGS sequence"/>
</dbReference>
<dbReference type="InterPro" id="IPR001789">
    <property type="entry name" value="Sig_transdc_resp-reg_receiver"/>
</dbReference>
<feature type="domain" description="Response regulatory" evidence="2">
    <location>
        <begin position="5"/>
        <end position="134"/>
    </location>
</feature>
<dbReference type="Gene3D" id="3.40.50.2300">
    <property type="match status" value="1"/>
</dbReference>
<dbReference type="InterPro" id="IPR011006">
    <property type="entry name" value="CheY-like_superfamily"/>
</dbReference>
<organism evidence="3 4">
    <name type="scientific">Christiangramia gaetbulicola</name>
    <dbReference type="NCBI Taxonomy" id="703340"/>
    <lineage>
        <taxon>Bacteria</taxon>
        <taxon>Pseudomonadati</taxon>
        <taxon>Bacteroidota</taxon>
        <taxon>Flavobacteriia</taxon>
        <taxon>Flavobacteriales</taxon>
        <taxon>Flavobacteriaceae</taxon>
        <taxon>Christiangramia</taxon>
    </lineage>
</organism>
<dbReference type="SUPFAM" id="SSF52172">
    <property type="entry name" value="CheY-like"/>
    <property type="match status" value="1"/>
</dbReference>
<evidence type="ECO:0000313" key="3">
    <source>
        <dbReference type="EMBL" id="PTX44173.1"/>
    </source>
</evidence>
<accession>A0A2T6AK25</accession>
<keyword evidence="3" id="KW-0238">DNA-binding</keyword>
<evidence type="ECO:0000313" key="4">
    <source>
        <dbReference type="Proteomes" id="UP000244174"/>
    </source>
</evidence>
<dbReference type="Pfam" id="PF00072">
    <property type="entry name" value="Response_reg"/>
    <property type="match status" value="1"/>
</dbReference>
<reference evidence="3 4" key="1">
    <citation type="submission" date="2018-04" db="EMBL/GenBank/DDBJ databases">
        <title>Genomic Encyclopedia of Archaeal and Bacterial Type Strains, Phase II (KMG-II): from individual species to whole genera.</title>
        <authorList>
            <person name="Goeker M."/>
        </authorList>
    </citation>
    <scope>NUCLEOTIDE SEQUENCE [LARGE SCALE GENOMIC DNA]</scope>
    <source>
        <strain evidence="3 4">DSM 23082</strain>
    </source>
</reference>
<sequence length="220" mass="25000">MSRIKLLIVDDHPLIVEGYKQVINNDAKLDVDITAANDCKEAYDLMAKAKSVGVGYDMICLDMNLPGYEKKGLYSGEDLGLIVRKWFSDTKLIVLTMYSDNFRLYNILKNLEPEGFLIKGDIDPTEFKLAIRKCINGEIYYSNTVNTLLRSTVTSDFVLDKIDRAILYYLSKGIKTKDLPQNIPLSLAGIEKRKRIMKEVFDISGGDLILIEYAKRHGFL</sequence>
<keyword evidence="1" id="KW-0597">Phosphoprotein</keyword>
<name>A0A2T6AK25_9FLAO</name>
<dbReference type="AlphaFoldDB" id="A0A2T6AK25"/>
<proteinExistence type="predicted"/>
<protein>
    <submittedName>
        <fullName evidence="3">DNA-binding NarL/FixJ family response regulator</fullName>
    </submittedName>
</protein>
<comment type="caution">
    <text evidence="3">The sequence shown here is derived from an EMBL/GenBank/DDBJ whole genome shotgun (WGS) entry which is preliminary data.</text>
</comment>
<evidence type="ECO:0000256" key="1">
    <source>
        <dbReference type="PROSITE-ProRule" id="PRU00169"/>
    </source>
</evidence>
<dbReference type="RefSeq" id="WP_108170147.1">
    <property type="nucleotide sequence ID" value="NZ_QBKQ01000001.1"/>
</dbReference>
<feature type="modified residue" description="4-aspartylphosphate" evidence="1">
    <location>
        <position position="62"/>
    </location>
</feature>
<dbReference type="OrthoDB" id="651456at2"/>
<dbReference type="PROSITE" id="PS50110">
    <property type="entry name" value="RESPONSE_REGULATORY"/>
    <property type="match status" value="1"/>
</dbReference>
<dbReference type="GO" id="GO:0003677">
    <property type="term" value="F:DNA binding"/>
    <property type="evidence" value="ECO:0007669"/>
    <property type="project" value="UniProtKB-KW"/>
</dbReference>
<evidence type="ECO:0000259" key="2">
    <source>
        <dbReference type="PROSITE" id="PS50110"/>
    </source>
</evidence>
<dbReference type="EMBL" id="QBKQ01000001">
    <property type="protein sequence ID" value="PTX44173.1"/>
    <property type="molecule type" value="Genomic_DNA"/>
</dbReference>
<gene>
    <name evidence="3" type="ORF">C8P64_0143</name>
</gene>
<keyword evidence="4" id="KW-1185">Reference proteome</keyword>
<dbReference type="GO" id="GO:0000160">
    <property type="term" value="P:phosphorelay signal transduction system"/>
    <property type="evidence" value="ECO:0007669"/>
    <property type="project" value="InterPro"/>
</dbReference>